<comment type="caution">
    <text evidence="3">The sequence shown here is derived from an EMBL/GenBank/DDBJ whole genome shotgun (WGS) entry which is preliminary data.</text>
</comment>
<dbReference type="Proteomes" id="UP000198382">
    <property type="component" value="Unassembled WGS sequence"/>
</dbReference>
<dbReference type="PANTHER" id="PTHR30273">
    <property type="entry name" value="PERIPLASMIC SIGNAL SENSOR AND SIGMA FACTOR ACTIVATOR FECR-RELATED"/>
    <property type="match status" value="1"/>
</dbReference>
<dbReference type="Pfam" id="PF04773">
    <property type="entry name" value="FecR"/>
    <property type="match status" value="1"/>
</dbReference>
<reference evidence="3 4" key="1">
    <citation type="submission" date="2016-11" db="EMBL/GenBank/DDBJ databases">
        <title>Whole genomes of Flavobacteriaceae.</title>
        <authorList>
            <person name="Stine C."/>
            <person name="Li C."/>
            <person name="Tadesse D."/>
        </authorList>
    </citation>
    <scope>NUCLEOTIDE SEQUENCE [LARGE SCALE GENOMIC DNA]</scope>
    <source>
        <strain evidence="3 4">DSM 15937</strain>
    </source>
</reference>
<protein>
    <recommendedName>
        <fullName evidence="5">FecR family protein</fullName>
    </recommendedName>
</protein>
<evidence type="ECO:0000259" key="2">
    <source>
        <dbReference type="Pfam" id="PF16344"/>
    </source>
</evidence>
<name>A0ABX4BQQ2_FLAFR</name>
<dbReference type="Pfam" id="PF16344">
    <property type="entry name" value="FecR_C"/>
    <property type="match status" value="1"/>
</dbReference>
<dbReference type="InterPro" id="IPR012373">
    <property type="entry name" value="Ferrdict_sens_TM"/>
</dbReference>
<keyword evidence="4" id="KW-1185">Reference proteome</keyword>
<evidence type="ECO:0000313" key="3">
    <source>
        <dbReference type="EMBL" id="OXA79090.1"/>
    </source>
</evidence>
<dbReference type="InterPro" id="IPR032508">
    <property type="entry name" value="FecR_C"/>
</dbReference>
<dbReference type="Gene3D" id="3.55.50.30">
    <property type="match status" value="1"/>
</dbReference>
<dbReference type="Gene3D" id="2.60.120.1440">
    <property type="match status" value="1"/>
</dbReference>
<dbReference type="RefSeq" id="WP_074658875.1">
    <property type="nucleotide sequence ID" value="NZ_MUGV01000018.1"/>
</dbReference>
<sequence length="381" mass="42898">MKKEEFLELLNRYLSGETNLEENKVLLNFYESFQTNEEWDETLGSKEELQNKMLNRIHNTLKAEEVKVIPMKPFYTRTSFRIAVAASVAMLISISLLFNTDKNVKGNIPAVASKNILVGSDKATLTLEDGSVIALEKGKSYATGNVSSNGEKLIYNSQNKNQAIANNFLTIPRGGQFFVQLGDSTKVWLNSESQLKYPVAFVDGETRQVELLYGEAYFEVSPSTKHKGSKFKVKTQLQNVEVIGTQFNIKAYKDETNIYTTLVEGKVAISNAKNREVLAPSQQSKISLNSSDISISTVDVYNETSWRKGLFVFKSMTLKDISKVLSRWYDVDIDFADPALGNVKFNGVLNKNQKLEDILTTIKNINFITAYEIKDNKVILK</sequence>
<accession>A0ABX4BQQ2</accession>
<dbReference type="InterPro" id="IPR006860">
    <property type="entry name" value="FecR"/>
</dbReference>
<feature type="domain" description="FecR protein" evidence="1">
    <location>
        <begin position="173"/>
        <end position="267"/>
    </location>
</feature>
<dbReference type="EMBL" id="MUGV01000018">
    <property type="protein sequence ID" value="OXA79090.1"/>
    <property type="molecule type" value="Genomic_DNA"/>
</dbReference>
<evidence type="ECO:0008006" key="5">
    <source>
        <dbReference type="Google" id="ProtNLM"/>
    </source>
</evidence>
<feature type="domain" description="Protein FecR C-terminal" evidence="2">
    <location>
        <begin position="311"/>
        <end position="380"/>
    </location>
</feature>
<evidence type="ECO:0000259" key="1">
    <source>
        <dbReference type="Pfam" id="PF04773"/>
    </source>
</evidence>
<dbReference type="PIRSF" id="PIRSF018266">
    <property type="entry name" value="FecR"/>
    <property type="match status" value="1"/>
</dbReference>
<gene>
    <name evidence="3" type="ORF">B0A65_11110</name>
</gene>
<proteinExistence type="predicted"/>
<organism evidence="3 4">
    <name type="scientific">Flavobacterium frigidimaris</name>
    <dbReference type="NCBI Taxonomy" id="262320"/>
    <lineage>
        <taxon>Bacteria</taxon>
        <taxon>Pseudomonadati</taxon>
        <taxon>Bacteroidota</taxon>
        <taxon>Flavobacteriia</taxon>
        <taxon>Flavobacteriales</taxon>
        <taxon>Flavobacteriaceae</taxon>
        <taxon>Flavobacterium</taxon>
    </lineage>
</organism>
<dbReference type="PANTHER" id="PTHR30273:SF2">
    <property type="entry name" value="PROTEIN FECR"/>
    <property type="match status" value="1"/>
</dbReference>
<evidence type="ECO:0000313" key="4">
    <source>
        <dbReference type="Proteomes" id="UP000198382"/>
    </source>
</evidence>